<keyword evidence="1" id="KW-0175">Coiled coil</keyword>
<gene>
    <name evidence="3" type="ORF">A9D14_00665</name>
</gene>
<dbReference type="Pfam" id="PF20031">
    <property type="entry name" value="DUF6437"/>
    <property type="match status" value="1"/>
</dbReference>
<dbReference type="AlphaFoldDB" id="A0A1Z1F898"/>
<keyword evidence="4" id="KW-1185">Reference proteome</keyword>
<evidence type="ECO:0000313" key="4">
    <source>
        <dbReference type="Proteomes" id="UP000195807"/>
    </source>
</evidence>
<protein>
    <recommendedName>
        <fullName evidence="2">DUF64370 domain-containing protein</fullName>
    </recommendedName>
</protein>
<evidence type="ECO:0000256" key="1">
    <source>
        <dbReference type="SAM" id="Coils"/>
    </source>
</evidence>
<evidence type="ECO:0000259" key="2">
    <source>
        <dbReference type="Pfam" id="PF20031"/>
    </source>
</evidence>
<dbReference type="KEGG" id="cman:A9D14_00665"/>
<feature type="coiled-coil region" evidence="1">
    <location>
        <begin position="38"/>
        <end position="70"/>
    </location>
</feature>
<feature type="domain" description="DUF64370" evidence="2">
    <location>
        <begin position="35"/>
        <end position="108"/>
    </location>
</feature>
<organism evidence="3 4">
    <name type="scientific">Croceicoccus marinus</name>
    <dbReference type="NCBI Taxonomy" id="450378"/>
    <lineage>
        <taxon>Bacteria</taxon>
        <taxon>Pseudomonadati</taxon>
        <taxon>Pseudomonadota</taxon>
        <taxon>Alphaproteobacteria</taxon>
        <taxon>Sphingomonadales</taxon>
        <taxon>Erythrobacteraceae</taxon>
        <taxon>Croceicoccus</taxon>
    </lineage>
</organism>
<proteinExistence type="predicted"/>
<reference evidence="3 4" key="1">
    <citation type="submission" date="2017-01" db="EMBL/GenBank/DDBJ databases">
        <title>Complete genome sequence of esterase-producing bacterium Croceicoccus marinus E4A9.</title>
        <authorList>
            <person name="Wu Y.-H."/>
            <person name="Cheng H."/>
            <person name="Xu L."/>
            <person name="Huo Y.-Y."/>
            <person name="Wang C.-S."/>
            <person name="Xu X.-W."/>
        </authorList>
    </citation>
    <scope>NUCLEOTIDE SEQUENCE [LARGE SCALE GENOMIC DNA]</scope>
    <source>
        <strain evidence="3 4">E4A9</strain>
    </source>
</reference>
<dbReference type="EMBL" id="CP019602">
    <property type="protein sequence ID" value="ARU14953.1"/>
    <property type="molecule type" value="Genomic_DNA"/>
</dbReference>
<evidence type="ECO:0000313" key="3">
    <source>
        <dbReference type="EMBL" id="ARU14953.1"/>
    </source>
</evidence>
<sequence>MHALASPQTRTFAEHLGCGRMHREGTFSQGKEPNMARSRNARDALTRLREQRAELDAREAELREKAAQELGVMLLECGAETLEAGKLKRLVKQASAMGLDAALEHLGATP</sequence>
<dbReference type="Proteomes" id="UP000195807">
    <property type="component" value="Chromosome"/>
</dbReference>
<dbReference type="InterPro" id="IPR045496">
    <property type="entry name" value="DUF6437"/>
</dbReference>
<accession>A0A1Z1F898</accession>
<name>A0A1Z1F898_9SPHN</name>